<evidence type="ECO:0000313" key="2">
    <source>
        <dbReference type="EMBL" id="KUJ14132.1"/>
    </source>
</evidence>
<keyword evidence="3" id="KW-1185">Reference proteome</keyword>
<proteinExistence type="predicted"/>
<accession>A0A194X2R1</accession>
<gene>
    <name evidence="2" type="ORF">LY89DRAFT_686666</name>
</gene>
<dbReference type="Proteomes" id="UP000070700">
    <property type="component" value="Unassembled WGS sequence"/>
</dbReference>
<reference evidence="2 3" key="1">
    <citation type="submission" date="2015-10" db="EMBL/GenBank/DDBJ databases">
        <title>Full genome of DAOMC 229536 Phialocephala scopiformis, a fungal endophyte of spruce producing the potent anti-insectan compound rugulosin.</title>
        <authorList>
            <consortium name="DOE Joint Genome Institute"/>
            <person name="Walker A.K."/>
            <person name="Frasz S.L."/>
            <person name="Seifert K.A."/>
            <person name="Miller J.D."/>
            <person name="Mondo S.J."/>
            <person name="Labutti K."/>
            <person name="Lipzen A."/>
            <person name="Dockter R."/>
            <person name="Kennedy M."/>
            <person name="Grigoriev I.V."/>
            <person name="Spatafora J.W."/>
        </authorList>
    </citation>
    <scope>NUCLEOTIDE SEQUENCE [LARGE SCALE GENOMIC DNA]</scope>
    <source>
        <strain evidence="2 3">CBS 120377</strain>
    </source>
</reference>
<dbReference type="AlphaFoldDB" id="A0A194X2R1"/>
<organism evidence="2 3">
    <name type="scientific">Mollisia scopiformis</name>
    <name type="common">Conifer needle endophyte fungus</name>
    <name type="synonym">Phialocephala scopiformis</name>
    <dbReference type="NCBI Taxonomy" id="149040"/>
    <lineage>
        <taxon>Eukaryota</taxon>
        <taxon>Fungi</taxon>
        <taxon>Dikarya</taxon>
        <taxon>Ascomycota</taxon>
        <taxon>Pezizomycotina</taxon>
        <taxon>Leotiomycetes</taxon>
        <taxon>Helotiales</taxon>
        <taxon>Mollisiaceae</taxon>
        <taxon>Mollisia</taxon>
    </lineage>
</organism>
<dbReference type="KEGG" id="psco:LY89DRAFT_686666"/>
<evidence type="ECO:0000313" key="3">
    <source>
        <dbReference type="Proteomes" id="UP000070700"/>
    </source>
</evidence>
<name>A0A194X2R1_MOLSC</name>
<feature type="region of interest" description="Disordered" evidence="1">
    <location>
        <begin position="1"/>
        <end position="38"/>
    </location>
</feature>
<sequence length="63" mass="7180">MMSSQEKQIKSSRARAEANAEAEAKVDNNPSFGSEPEFLEENNNNELEHFESNDQFEHHTGKI</sequence>
<dbReference type="GeneID" id="28825063"/>
<dbReference type="RefSeq" id="XP_018068487.1">
    <property type="nucleotide sequence ID" value="XM_018215337.1"/>
</dbReference>
<evidence type="ECO:0000256" key="1">
    <source>
        <dbReference type="SAM" id="MobiDB-lite"/>
    </source>
</evidence>
<protein>
    <submittedName>
        <fullName evidence="2">Uncharacterized protein</fullName>
    </submittedName>
</protein>
<feature type="compositionally biased region" description="Basic and acidic residues" evidence="1">
    <location>
        <begin position="14"/>
        <end position="26"/>
    </location>
</feature>
<dbReference type="EMBL" id="KQ947420">
    <property type="protein sequence ID" value="KUJ14132.1"/>
    <property type="molecule type" value="Genomic_DNA"/>
</dbReference>
<dbReference type="InParanoid" id="A0A194X2R1"/>